<dbReference type="InterPro" id="IPR015424">
    <property type="entry name" value="PyrdxlP-dep_Trfase"/>
</dbReference>
<dbReference type="GO" id="GO:0004124">
    <property type="term" value="F:cysteine synthase activity"/>
    <property type="evidence" value="ECO:0007669"/>
    <property type="project" value="TreeGrafter"/>
</dbReference>
<dbReference type="GO" id="GO:0006535">
    <property type="term" value="P:cysteine biosynthetic process from serine"/>
    <property type="evidence" value="ECO:0007669"/>
    <property type="project" value="TreeGrafter"/>
</dbReference>
<evidence type="ECO:0000256" key="5">
    <source>
        <dbReference type="PIRSR" id="PIRSR001434-2"/>
    </source>
</evidence>
<dbReference type="GO" id="GO:0003961">
    <property type="term" value="F:O-acetylhomoserine aminocarboxypropyltransferase activity"/>
    <property type="evidence" value="ECO:0007669"/>
    <property type="project" value="UniProtKB-EC"/>
</dbReference>
<dbReference type="EMBL" id="CP009962">
    <property type="protein sequence ID" value="AIY41897.1"/>
    <property type="molecule type" value="Genomic_DNA"/>
</dbReference>
<evidence type="ECO:0000313" key="8">
    <source>
        <dbReference type="Proteomes" id="UP000030302"/>
    </source>
</evidence>
<dbReference type="AlphaFoldDB" id="A0A0A1FG99"/>
<dbReference type="GO" id="GO:0071269">
    <property type="term" value="P:L-homocysteine biosynthetic process"/>
    <property type="evidence" value="ECO:0007669"/>
    <property type="project" value="TreeGrafter"/>
</dbReference>
<sequence length="428" mass="46385">MLFAFFVDKKAFKQSANMTQKYGFTTTILHSDRQKTIEHGAPHKPVHTSVTWGYSDARQLAEVFQGKQSGYRYGRQGNPTVAALEDKVTKMEGGLASICFASGMAAIGALIQALLREGDHVVSSVFLFGNTASMWQTFGGQGGKVSMVDATDVANVEAALTPATRMVFVETIANPRTQVADLKRIGELCRARGILFVVDNTMTSPYLFQPKTVGAGLVVNSLTKSIGGHGNALGGALTDTGLFDWSSFPNIYDAYKRNPPVQWALAQIRAKSLRDFGASLGPEAAHHIAVGAETIALRMERSSASALAVARMLEADPRVAAVHYPGLESHPQYVLAGELFRSSSYLFSFELKPEIDCFDYLNRLKLAISGTHLGDNRTLVIAVAHTIFYEIGAERRAAMGIGESLIRVSIGIEDTTDLVEDFRQALQA</sequence>
<dbReference type="FunFam" id="3.40.640.10:FF:000046">
    <property type="entry name" value="Cystathionine gamma-lyase"/>
    <property type="match status" value="1"/>
</dbReference>
<dbReference type="GO" id="GO:0005737">
    <property type="term" value="C:cytoplasm"/>
    <property type="evidence" value="ECO:0007669"/>
    <property type="project" value="TreeGrafter"/>
</dbReference>
<keyword evidence="4 5" id="KW-0663">Pyridoxal phosphate</keyword>
<dbReference type="Pfam" id="PF01053">
    <property type="entry name" value="Cys_Met_Meta_PP"/>
    <property type="match status" value="1"/>
</dbReference>
<dbReference type="InterPro" id="IPR015421">
    <property type="entry name" value="PyrdxlP-dep_Trfase_major"/>
</dbReference>
<dbReference type="GO" id="GO:0030170">
    <property type="term" value="F:pyridoxal phosphate binding"/>
    <property type="evidence" value="ECO:0007669"/>
    <property type="project" value="InterPro"/>
</dbReference>
<dbReference type="Gene3D" id="3.40.640.10">
    <property type="entry name" value="Type I PLP-dependent aspartate aminotransferase-like (Major domain)"/>
    <property type="match status" value="1"/>
</dbReference>
<keyword evidence="3 7" id="KW-0808">Transferase</keyword>
<dbReference type="PIRSF" id="PIRSF001434">
    <property type="entry name" value="CGS"/>
    <property type="match status" value="1"/>
</dbReference>
<evidence type="ECO:0000256" key="6">
    <source>
        <dbReference type="RuleBase" id="RU362118"/>
    </source>
</evidence>
<feature type="modified residue" description="N6-(pyridoxal phosphate)lysine" evidence="5">
    <location>
        <position position="224"/>
    </location>
</feature>
<dbReference type="InterPro" id="IPR006235">
    <property type="entry name" value="OAc-hSer/O-AcSer_sulfhydrylase"/>
</dbReference>
<name>A0A0A1FG99_9BURK</name>
<dbReference type="InterPro" id="IPR000277">
    <property type="entry name" value="Cys/Met-Metab_PyrdxlP-dep_enz"/>
</dbReference>
<gene>
    <name evidence="7" type="ORF">LT85_2739</name>
</gene>
<dbReference type="KEGG" id="care:LT85_2739"/>
<comment type="similarity">
    <text evidence="2 6">Belongs to the trans-sulfuration enzymes family.</text>
</comment>
<dbReference type="Gene3D" id="3.90.1150.10">
    <property type="entry name" value="Aspartate Aminotransferase, domain 1"/>
    <property type="match status" value="1"/>
</dbReference>
<evidence type="ECO:0000256" key="4">
    <source>
        <dbReference type="ARBA" id="ARBA00022898"/>
    </source>
</evidence>
<protein>
    <submittedName>
        <fullName evidence="7">O-acetylhomoserine sulfhydrylase</fullName>
        <ecNumber evidence="7">2.5.1.49</ecNumber>
    </submittedName>
</protein>
<organism evidence="7 8">
    <name type="scientific">Collimonas arenae</name>
    <dbReference type="NCBI Taxonomy" id="279058"/>
    <lineage>
        <taxon>Bacteria</taxon>
        <taxon>Pseudomonadati</taxon>
        <taxon>Pseudomonadota</taxon>
        <taxon>Betaproteobacteria</taxon>
        <taxon>Burkholderiales</taxon>
        <taxon>Oxalobacteraceae</taxon>
        <taxon>Collimonas</taxon>
    </lineage>
</organism>
<proteinExistence type="inferred from homology"/>
<evidence type="ECO:0000313" key="7">
    <source>
        <dbReference type="EMBL" id="AIY41897.1"/>
    </source>
</evidence>
<dbReference type="EC" id="2.5.1.49" evidence="7"/>
<dbReference type="SUPFAM" id="SSF53383">
    <property type="entry name" value="PLP-dependent transferases"/>
    <property type="match status" value="1"/>
</dbReference>
<dbReference type="NCBIfam" id="NF004609">
    <property type="entry name" value="PRK05939.1"/>
    <property type="match status" value="1"/>
</dbReference>
<dbReference type="PANTHER" id="PTHR43797">
    <property type="entry name" value="HOMOCYSTEINE/CYSTEINE SYNTHASE"/>
    <property type="match status" value="1"/>
</dbReference>
<dbReference type="STRING" id="279058.LT85_2739"/>
<dbReference type="GO" id="GO:0019346">
    <property type="term" value="P:transsulfuration"/>
    <property type="evidence" value="ECO:0007669"/>
    <property type="project" value="InterPro"/>
</dbReference>
<dbReference type="HOGENOM" id="CLU_018986_4_0_4"/>
<dbReference type="InterPro" id="IPR015422">
    <property type="entry name" value="PyrdxlP-dep_Trfase_small"/>
</dbReference>
<evidence type="ECO:0000256" key="1">
    <source>
        <dbReference type="ARBA" id="ARBA00001933"/>
    </source>
</evidence>
<comment type="cofactor">
    <cofactor evidence="1 6">
        <name>pyridoxal 5'-phosphate</name>
        <dbReference type="ChEBI" id="CHEBI:597326"/>
    </cofactor>
</comment>
<reference evidence="8" key="1">
    <citation type="journal article" date="2014" name="Soil Biol. Biochem.">
        <title>Structure and function of bacterial communities in ageing soils: Insights from the Mendocino ecological staircase.</title>
        <authorList>
            <person name="Uroz S."/>
            <person name="Tech J.J."/>
            <person name="Sawaya N.A."/>
            <person name="Frey-Klett P."/>
            <person name="Leveau J.H.J."/>
        </authorList>
    </citation>
    <scope>NUCLEOTIDE SEQUENCE [LARGE SCALE GENOMIC DNA]</scope>
    <source>
        <strain evidence="8">Cal35</strain>
    </source>
</reference>
<keyword evidence="8" id="KW-1185">Reference proteome</keyword>
<dbReference type="Proteomes" id="UP000030302">
    <property type="component" value="Chromosome"/>
</dbReference>
<evidence type="ECO:0000256" key="3">
    <source>
        <dbReference type="ARBA" id="ARBA00022679"/>
    </source>
</evidence>
<accession>A0A0A1FG99</accession>
<evidence type="ECO:0000256" key="2">
    <source>
        <dbReference type="ARBA" id="ARBA00009077"/>
    </source>
</evidence>
<dbReference type="PANTHER" id="PTHR43797:SF2">
    <property type="entry name" value="HOMOCYSTEINE_CYSTEINE SYNTHASE"/>
    <property type="match status" value="1"/>
</dbReference>